<proteinExistence type="predicted"/>
<dbReference type="InterPro" id="IPR001845">
    <property type="entry name" value="HTH_ArsR_DNA-bd_dom"/>
</dbReference>
<keyword evidence="2" id="KW-0238">DNA-binding</keyword>
<dbReference type="AlphaFoldDB" id="A0A7I9VDT6"/>
<dbReference type="CDD" id="cd00090">
    <property type="entry name" value="HTH_ARSR"/>
    <property type="match status" value="1"/>
</dbReference>
<evidence type="ECO:0000256" key="3">
    <source>
        <dbReference type="ARBA" id="ARBA00023163"/>
    </source>
</evidence>
<dbReference type="SUPFAM" id="SSF46785">
    <property type="entry name" value="Winged helix' DNA-binding domain"/>
    <property type="match status" value="1"/>
</dbReference>
<dbReference type="Gene3D" id="1.10.10.10">
    <property type="entry name" value="Winged helix-like DNA-binding domain superfamily/Winged helix DNA-binding domain"/>
    <property type="match status" value="1"/>
</dbReference>
<evidence type="ECO:0000256" key="2">
    <source>
        <dbReference type="ARBA" id="ARBA00023125"/>
    </source>
</evidence>
<dbReference type="PROSITE" id="PS50987">
    <property type="entry name" value="HTH_ARSR_2"/>
    <property type="match status" value="1"/>
</dbReference>
<comment type="caution">
    <text evidence="5">The sequence shown here is derived from an EMBL/GenBank/DDBJ whole genome shotgun (WGS) entry which is preliminary data.</text>
</comment>
<evidence type="ECO:0000313" key="5">
    <source>
        <dbReference type="EMBL" id="GEE03516.1"/>
    </source>
</evidence>
<accession>A0A7I9VDT6</accession>
<sequence length="109" mass="11785">MAHPILRPSTTDHAGHTAAADLLRALAAPARVAIVLSLRERSMCVHELVDALHLNQPQVSQHLSVLKKSGVVVGTRRGREIDYALADDHVAHIVVDALVHAAELREARS</sequence>
<dbReference type="InterPro" id="IPR051011">
    <property type="entry name" value="Metal_resp_trans_reg"/>
</dbReference>
<reference evidence="6" key="1">
    <citation type="submission" date="2019-06" db="EMBL/GenBank/DDBJ databases">
        <title>Gordonia isolated from sludge of a wastewater treatment plant.</title>
        <authorList>
            <person name="Tamura T."/>
            <person name="Aoyama K."/>
            <person name="Kang Y."/>
            <person name="Saito S."/>
            <person name="Akiyama N."/>
            <person name="Yazawa K."/>
            <person name="Gonoi T."/>
            <person name="Mikami Y."/>
        </authorList>
    </citation>
    <scope>NUCLEOTIDE SEQUENCE [LARGE SCALE GENOMIC DNA]</scope>
    <source>
        <strain evidence="6">NBRC 107696</strain>
    </source>
</reference>
<evidence type="ECO:0000313" key="6">
    <source>
        <dbReference type="Proteomes" id="UP000444960"/>
    </source>
</evidence>
<dbReference type="OrthoDB" id="3400172at2"/>
<dbReference type="NCBIfam" id="NF033788">
    <property type="entry name" value="HTH_metalloreg"/>
    <property type="match status" value="1"/>
</dbReference>
<keyword evidence="1" id="KW-0805">Transcription regulation</keyword>
<dbReference type="GO" id="GO:0003677">
    <property type="term" value="F:DNA binding"/>
    <property type="evidence" value="ECO:0007669"/>
    <property type="project" value="UniProtKB-KW"/>
</dbReference>
<name>A0A7I9VDT6_9ACTN</name>
<dbReference type="GO" id="GO:0003700">
    <property type="term" value="F:DNA-binding transcription factor activity"/>
    <property type="evidence" value="ECO:0007669"/>
    <property type="project" value="InterPro"/>
</dbReference>
<evidence type="ECO:0000256" key="1">
    <source>
        <dbReference type="ARBA" id="ARBA00023015"/>
    </source>
</evidence>
<dbReference type="EMBL" id="BJOV01000005">
    <property type="protein sequence ID" value="GEE03516.1"/>
    <property type="molecule type" value="Genomic_DNA"/>
</dbReference>
<dbReference type="InterPro" id="IPR036390">
    <property type="entry name" value="WH_DNA-bd_sf"/>
</dbReference>
<dbReference type="PANTHER" id="PTHR43132">
    <property type="entry name" value="ARSENICAL RESISTANCE OPERON REPRESSOR ARSR-RELATED"/>
    <property type="match status" value="1"/>
</dbReference>
<dbReference type="SMART" id="SM00418">
    <property type="entry name" value="HTH_ARSR"/>
    <property type="match status" value="1"/>
</dbReference>
<dbReference type="Proteomes" id="UP000444960">
    <property type="component" value="Unassembled WGS sequence"/>
</dbReference>
<keyword evidence="3" id="KW-0804">Transcription</keyword>
<protein>
    <recommendedName>
        <fullName evidence="4">HTH arsR-type domain-containing protein</fullName>
    </recommendedName>
</protein>
<feature type="domain" description="HTH arsR-type" evidence="4">
    <location>
        <begin position="11"/>
        <end position="105"/>
    </location>
</feature>
<dbReference type="PANTHER" id="PTHR43132:SF6">
    <property type="entry name" value="HTH-TYPE TRANSCRIPTIONAL REPRESSOR CZRA"/>
    <property type="match status" value="1"/>
</dbReference>
<gene>
    <name evidence="5" type="ORF">nbrc107696_39620</name>
</gene>
<dbReference type="Pfam" id="PF01022">
    <property type="entry name" value="HTH_5"/>
    <property type="match status" value="1"/>
</dbReference>
<evidence type="ECO:0000259" key="4">
    <source>
        <dbReference type="PROSITE" id="PS50987"/>
    </source>
</evidence>
<dbReference type="PRINTS" id="PR00778">
    <property type="entry name" value="HTHARSR"/>
</dbReference>
<keyword evidence="6" id="KW-1185">Reference proteome</keyword>
<dbReference type="InterPro" id="IPR011991">
    <property type="entry name" value="ArsR-like_HTH"/>
</dbReference>
<organism evidence="5 6">
    <name type="scientific">Gordonia spumicola</name>
    <dbReference type="NCBI Taxonomy" id="589161"/>
    <lineage>
        <taxon>Bacteria</taxon>
        <taxon>Bacillati</taxon>
        <taxon>Actinomycetota</taxon>
        <taxon>Actinomycetes</taxon>
        <taxon>Mycobacteriales</taxon>
        <taxon>Gordoniaceae</taxon>
        <taxon>Gordonia</taxon>
    </lineage>
</organism>
<dbReference type="InterPro" id="IPR036388">
    <property type="entry name" value="WH-like_DNA-bd_sf"/>
</dbReference>
<dbReference type="RefSeq" id="WP_161897019.1">
    <property type="nucleotide sequence ID" value="NZ_BJOV01000005.1"/>
</dbReference>